<evidence type="ECO:0000256" key="7">
    <source>
        <dbReference type="ARBA" id="ARBA00023211"/>
    </source>
</evidence>
<evidence type="ECO:0000256" key="1">
    <source>
        <dbReference type="ARBA" id="ARBA00000135"/>
    </source>
</evidence>
<keyword evidence="8" id="KW-0479">Metal-binding</keyword>
<feature type="binding site" evidence="8">
    <location>
        <position position="285"/>
    </location>
    <ligand>
        <name>Mn(2+)</name>
        <dbReference type="ChEBI" id="CHEBI:29035"/>
        <label>2</label>
    </ligand>
</feature>
<name>A0A7C4LN47_9PLAN</name>
<dbReference type="InterPro" id="IPR008283">
    <property type="entry name" value="Peptidase_M17_N"/>
</dbReference>
<proteinExistence type="inferred from homology"/>
<evidence type="ECO:0000256" key="6">
    <source>
        <dbReference type="ARBA" id="ARBA00022801"/>
    </source>
</evidence>
<dbReference type="GO" id="GO:0006508">
    <property type="term" value="P:proteolysis"/>
    <property type="evidence" value="ECO:0007669"/>
    <property type="project" value="UniProtKB-KW"/>
</dbReference>
<feature type="binding site" evidence="8">
    <location>
        <position position="267"/>
    </location>
    <ligand>
        <name>Mn(2+)</name>
        <dbReference type="ChEBI" id="CHEBI:29035"/>
        <label>1</label>
    </ligand>
</feature>
<comment type="catalytic activity">
    <reaction evidence="2 8">
        <text>Release of an N-terminal amino acid, preferentially leucine, but not glutamic or aspartic acids.</text>
        <dbReference type="EC" id="3.4.11.10"/>
    </reaction>
</comment>
<dbReference type="Gene3D" id="3.40.630.10">
    <property type="entry name" value="Zn peptidases"/>
    <property type="match status" value="1"/>
</dbReference>
<dbReference type="SUPFAM" id="SSF52949">
    <property type="entry name" value="Macro domain-like"/>
    <property type="match status" value="1"/>
</dbReference>
<comment type="subcellular location">
    <subcellularLocation>
        <location evidence="8">Cytoplasm</location>
    </subcellularLocation>
</comment>
<evidence type="ECO:0000256" key="8">
    <source>
        <dbReference type="HAMAP-Rule" id="MF_00181"/>
    </source>
</evidence>
<accession>A0A7C4LN47</accession>
<dbReference type="InterPro" id="IPR000819">
    <property type="entry name" value="Peptidase_M17_C"/>
</dbReference>
<dbReference type="PANTHER" id="PTHR11963">
    <property type="entry name" value="LEUCINE AMINOPEPTIDASE-RELATED"/>
    <property type="match status" value="1"/>
</dbReference>
<feature type="domain" description="Cytosol aminopeptidase" evidence="9">
    <location>
        <begin position="342"/>
        <end position="349"/>
    </location>
</feature>
<protein>
    <recommendedName>
        <fullName evidence="8">Probable cytosol aminopeptidase</fullName>
        <ecNumber evidence="8">3.4.11.1</ecNumber>
    </recommendedName>
    <alternativeName>
        <fullName evidence="8">Leucine aminopeptidase</fullName>
        <shortName evidence="8">LAP</shortName>
        <ecNumber evidence="8">3.4.11.10</ecNumber>
    </alternativeName>
    <alternativeName>
        <fullName evidence="8">Leucyl aminopeptidase</fullName>
    </alternativeName>
</protein>
<dbReference type="Pfam" id="PF02789">
    <property type="entry name" value="Peptidase_M17_N"/>
    <property type="match status" value="1"/>
</dbReference>
<keyword evidence="5 8" id="KW-0645">Protease</keyword>
<dbReference type="AlphaFoldDB" id="A0A7C4LN47"/>
<dbReference type="EMBL" id="DSVQ01000012">
    <property type="protein sequence ID" value="HGT39217.1"/>
    <property type="molecule type" value="Genomic_DNA"/>
</dbReference>
<dbReference type="HAMAP" id="MF_00181">
    <property type="entry name" value="Cytosol_peptidase_M17"/>
    <property type="match status" value="1"/>
</dbReference>
<keyword evidence="7 8" id="KW-0464">Manganese</keyword>
<dbReference type="PROSITE" id="PS00631">
    <property type="entry name" value="CYTOSOL_AP"/>
    <property type="match status" value="1"/>
</dbReference>
<evidence type="ECO:0000256" key="3">
    <source>
        <dbReference type="ARBA" id="ARBA00009528"/>
    </source>
</evidence>
<keyword evidence="8" id="KW-0963">Cytoplasm</keyword>
<comment type="catalytic activity">
    <reaction evidence="1 8">
        <text>Release of an N-terminal amino acid, Xaa-|-Yaa-, in which Xaa is preferably Leu, but may be other amino acids including Pro although not Arg or Lys, and Yaa may be Pro. Amino acid amides and methyl esters are also readily hydrolyzed, but rates on arylamides are exceedingly low.</text>
        <dbReference type="EC" id="3.4.11.1"/>
    </reaction>
</comment>
<feature type="active site" evidence="8">
    <location>
        <position position="274"/>
    </location>
</feature>
<dbReference type="NCBIfam" id="NF002073">
    <property type="entry name" value="PRK00913.1-2"/>
    <property type="match status" value="1"/>
</dbReference>
<dbReference type="Gene3D" id="3.40.220.10">
    <property type="entry name" value="Leucine Aminopeptidase, subunit E, domain 1"/>
    <property type="match status" value="1"/>
</dbReference>
<evidence type="ECO:0000256" key="2">
    <source>
        <dbReference type="ARBA" id="ARBA00000967"/>
    </source>
</evidence>
<dbReference type="InterPro" id="IPR023042">
    <property type="entry name" value="Peptidase_M17_leu_NH2_pept"/>
</dbReference>
<dbReference type="EC" id="3.4.11.1" evidence="8"/>
<keyword evidence="6 8" id="KW-0378">Hydrolase</keyword>
<dbReference type="CDD" id="cd00433">
    <property type="entry name" value="Peptidase_M17"/>
    <property type="match status" value="1"/>
</dbReference>
<dbReference type="EC" id="3.4.11.10" evidence="8"/>
<feature type="binding site" evidence="8">
    <location>
        <position position="346"/>
    </location>
    <ligand>
        <name>Mn(2+)</name>
        <dbReference type="ChEBI" id="CHEBI:29035"/>
        <label>1</label>
    </ligand>
</feature>
<feature type="binding site" evidence="8">
    <location>
        <position position="346"/>
    </location>
    <ligand>
        <name>Mn(2+)</name>
        <dbReference type="ChEBI" id="CHEBI:29035"/>
        <label>2</label>
    </ligand>
</feature>
<feature type="binding site" evidence="8">
    <location>
        <position position="262"/>
    </location>
    <ligand>
        <name>Mn(2+)</name>
        <dbReference type="ChEBI" id="CHEBI:29035"/>
        <label>2</label>
    </ligand>
</feature>
<comment type="function">
    <text evidence="8">Presumably involved in the processing and regular turnover of intracellular proteins. Catalyzes the removal of unsubstituted N-terminal amino acids from various peptides.</text>
</comment>
<evidence type="ECO:0000259" key="9">
    <source>
        <dbReference type="PROSITE" id="PS00631"/>
    </source>
</evidence>
<dbReference type="PRINTS" id="PR00481">
    <property type="entry name" value="LAMNOPPTDASE"/>
</dbReference>
<gene>
    <name evidence="8" type="primary">pepA</name>
    <name evidence="10" type="ORF">ENS64_08140</name>
</gene>
<evidence type="ECO:0000256" key="5">
    <source>
        <dbReference type="ARBA" id="ARBA00022670"/>
    </source>
</evidence>
<comment type="similarity">
    <text evidence="3 8">Belongs to the peptidase M17 family.</text>
</comment>
<comment type="caution">
    <text evidence="10">The sequence shown here is derived from an EMBL/GenBank/DDBJ whole genome shotgun (WGS) entry which is preliminary data.</text>
</comment>
<feature type="binding site" evidence="8">
    <location>
        <position position="267"/>
    </location>
    <ligand>
        <name>Mn(2+)</name>
        <dbReference type="ChEBI" id="CHEBI:29035"/>
        <label>2</label>
    </ligand>
</feature>
<evidence type="ECO:0000313" key="10">
    <source>
        <dbReference type="EMBL" id="HGT39217.1"/>
    </source>
</evidence>
<comment type="cofactor">
    <cofactor evidence="8">
        <name>Mn(2+)</name>
        <dbReference type="ChEBI" id="CHEBI:29035"/>
    </cofactor>
    <text evidence="8">Binds 2 manganese ions per subunit.</text>
</comment>
<dbReference type="SUPFAM" id="SSF53187">
    <property type="entry name" value="Zn-dependent exopeptidases"/>
    <property type="match status" value="1"/>
</dbReference>
<keyword evidence="4 8" id="KW-0031">Aminopeptidase</keyword>
<dbReference type="InterPro" id="IPR043472">
    <property type="entry name" value="Macro_dom-like"/>
</dbReference>
<dbReference type="GO" id="GO:0070006">
    <property type="term" value="F:metalloaminopeptidase activity"/>
    <property type="evidence" value="ECO:0007669"/>
    <property type="project" value="InterPro"/>
</dbReference>
<evidence type="ECO:0000256" key="4">
    <source>
        <dbReference type="ARBA" id="ARBA00022438"/>
    </source>
</evidence>
<organism evidence="10">
    <name type="scientific">Schlesneria paludicola</name>
    <dbReference type="NCBI Taxonomy" id="360056"/>
    <lineage>
        <taxon>Bacteria</taxon>
        <taxon>Pseudomonadati</taxon>
        <taxon>Planctomycetota</taxon>
        <taxon>Planctomycetia</taxon>
        <taxon>Planctomycetales</taxon>
        <taxon>Planctomycetaceae</taxon>
        <taxon>Schlesneria</taxon>
    </lineage>
</organism>
<reference evidence="10" key="1">
    <citation type="journal article" date="2020" name="mSystems">
        <title>Genome- and Community-Level Interaction Insights into Carbon Utilization and Element Cycling Functions of Hydrothermarchaeota in Hydrothermal Sediment.</title>
        <authorList>
            <person name="Zhou Z."/>
            <person name="Liu Y."/>
            <person name="Xu W."/>
            <person name="Pan J."/>
            <person name="Luo Z.H."/>
            <person name="Li M."/>
        </authorList>
    </citation>
    <scope>NUCLEOTIDE SEQUENCE [LARGE SCALE GENOMIC DNA]</scope>
    <source>
        <strain evidence="10">SpSt-508</strain>
    </source>
</reference>
<sequence>MDVTVVSQPWGQVVADWLVLPLTDPIEWSAPLKTLDQIYGGVLARLDATGELPVKRGSTLALRGLLGGATSRLLLVGLGKDPTPGGLERALQTAARSISDKADIRPAFLLPPHPLGPITPEAYAQAAATAALVGSMGQDLFKAERTRFPFPAVQLVTASAVTPALQRAAEKGRILGEAVNLARELVNRPPAEITPAGFAVRAEQLAKSLGLPAQVWDQSRLVQERMQALLAVARGSSQPPRMVRIDYRGAGADAPVWAFVGKGVTFDSGGLSLKPSDSMLTMKCDMAGAATVLAAVTAIARLKLPVNVIGLMGLVENMPGGSAFKLGDVLTARNGVTIEVLNTDAEGRLVLADVLSYAVELGVDRIVDLATLTGACVVALGEDVAGAMTNEQSFCDQVLAAARAAGEDAWQLPMFDLYDDLIKGDVADIKNTGGRWGGAITAAKFLERFVGGKPWVHLDIAGPAFASASKPHRDGGGTGAFVKTLVELVQRSTGSSDR</sequence>
<feature type="binding site" evidence="8">
    <location>
        <position position="344"/>
    </location>
    <ligand>
        <name>Mn(2+)</name>
        <dbReference type="ChEBI" id="CHEBI:29035"/>
        <label>1</label>
    </ligand>
</feature>
<dbReference type="Pfam" id="PF00883">
    <property type="entry name" value="Peptidase_M17"/>
    <property type="match status" value="1"/>
</dbReference>
<feature type="active site" evidence="8">
    <location>
        <position position="348"/>
    </location>
</feature>
<dbReference type="GO" id="GO:0030145">
    <property type="term" value="F:manganese ion binding"/>
    <property type="evidence" value="ECO:0007669"/>
    <property type="project" value="UniProtKB-UniRule"/>
</dbReference>
<dbReference type="InterPro" id="IPR011356">
    <property type="entry name" value="Leucine_aapep/pepB"/>
</dbReference>
<dbReference type="PANTHER" id="PTHR11963:SF23">
    <property type="entry name" value="CYTOSOL AMINOPEPTIDASE"/>
    <property type="match status" value="1"/>
</dbReference>
<dbReference type="GO" id="GO:0005737">
    <property type="term" value="C:cytoplasm"/>
    <property type="evidence" value="ECO:0007669"/>
    <property type="project" value="UniProtKB-SubCell"/>
</dbReference>